<reference evidence="3 4" key="1">
    <citation type="submission" date="2018-06" db="EMBL/GenBank/DDBJ databases">
        <title>Comparative genomics of Brasilonema spp. strains.</title>
        <authorList>
            <person name="Alvarenga D.O."/>
            <person name="Fiore M.F."/>
            <person name="Varani A.M."/>
        </authorList>
    </citation>
    <scope>NUCLEOTIDE SEQUENCE [LARGE SCALE GENOMIC DNA]</scope>
    <source>
        <strain evidence="3 4">CENA114</strain>
    </source>
</reference>
<feature type="region of interest" description="Disordered" evidence="1">
    <location>
        <begin position="137"/>
        <end position="156"/>
    </location>
</feature>
<feature type="compositionally biased region" description="Polar residues" evidence="1">
    <location>
        <begin position="146"/>
        <end position="156"/>
    </location>
</feature>
<accession>A0A856MIF9</accession>
<gene>
    <name evidence="3" type="ORF">DP114_21065</name>
</gene>
<dbReference type="KEGG" id="bsen:DP114_21065"/>
<keyword evidence="2" id="KW-0732">Signal</keyword>
<dbReference type="AlphaFoldDB" id="A0A856MIF9"/>
<evidence type="ECO:0000256" key="2">
    <source>
        <dbReference type="SAM" id="SignalP"/>
    </source>
</evidence>
<dbReference type="Proteomes" id="UP000503129">
    <property type="component" value="Chromosome"/>
</dbReference>
<organism evidence="3 4">
    <name type="scientific">Brasilonema sennae CENA114</name>
    <dbReference type="NCBI Taxonomy" id="415709"/>
    <lineage>
        <taxon>Bacteria</taxon>
        <taxon>Bacillati</taxon>
        <taxon>Cyanobacteriota</taxon>
        <taxon>Cyanophyceae</taxon>
        <taxon>Nostocales</taxon>
        <taxon>Scytonemataceae</taxon>
        <taxon>Brasilonema</taxon>
        <taxon>Bromeliae group (in: Brasilonema)</taxon>
    </lineage>
</organism>
<evidence type="ECO:0000256" key="1">
    <source>
        <dbReference type="SAM" id="MobiDB-lite"/>
    </source>
</evidence>
<feature type="chain" id="PRO_5032877273" description="CHRD domain-containing protein" evidence="2">
    <location>
        <begin position="21"/>
        <end position="156"/>
    </location>
</feature>
<feature type="signal peptide" evidence="2">
    <location>
        <begin position="1"/>
        <end position="20"/>
    </location>
</feature>
<sequence length="156" mass="17248">MKVLGLVLSTLFLLTPPVMAVEYQGKNIDGTKLAAKAYYRATGGVYDVQVRFKQNRATIYFDGGYETTIQLSQKVITDPSNISGFGKLGHIFLNRAFSIGLIPDNNFVGDTQPSSSPPLEGFWKISLDSKDLNKFIHSGQSDKRSNSTIHLRTSKE</sequence>
<dbReference type="EMBL" id="CP030118">
    <property type="protein sequence ID" value="QDL10049.1"/>
    <property type="molecule type" value="Genomic_DNA"/>
</dbReference>
<keyword evidence="4" id="KW-1185">Reference proteome</keyword>
<evidence type="ECO:0008006" key="5">
    <source>
        <dbReference type="Google" id="ProtNLM"/>
    </source>
</evidence>
<evidence type="ECO:0000313" key="4">
    <source>
        <dbReference type="Proteomes" id="UP000503129"/>
    </source>
</evidence>
<evidence type="ECO:0000313" key="3">
    <source>
        <dbReference type="EMBL" id="QDL10049.1"/>
    </source>
</evidence>
<name>A0A856MIF9_9CYAN</name>
<proteinExistence type="predicted"/>
<dbReference type="RefSeq" id="WP_169265901.1">
    <property type="nucleotide sequence ID" value="NZ_CAWOXK010000001.1"/>
</dbReference>
<protein>
    <recommendedName>
        <fullName evidence="5">CHRD domain-containing protein</fullName>
    </recommendedName>
</protein>